<evidence type="ECO:0000256" key="2">
    <source>
        <dbReference type="HAMAP-Rule" id="MF_00984"/>
    </source>
</evidence>
<dbReference type="InterPro" id="IPR012340">
    <property type="entry name" value="NA-bd_OB-fold"/>
</dbReference>
<dbReference type="GO" id="GO:0009295">
    <property type="term" value="C:nucleoid"/>
    <property type="evidence" value="ECO:0007669"/>
    <property type="project" value="TreeGrafter"/>
</dbReference>
<keyword evidence="1 2" id="KW-0238">DNA-binding</keyword>
<organism evidence="5 6">
    <name type="scientific">Ruminococcus albus</name>
    <dbReference type="NCBI Taxonomy" id="1264"/>
    <lineage>
        <taxon>Bacteria</taxon>
        <taxon>Bacillati</taxon>
        <taxon>Bacillota</taxon>
        <taxon>Clostridia</taxon>
        <taxon>Eubacteriales</taxon>
        <taxon>Oscillospiraceae</taxon>
        <taxon>Ruminococcus</taxon>
    </lineage>
</organism>
<evidence type="ECO:0000313" key="6">
    <source>
        <dbReference type="Proteomes" id="UP000182192"/>
    </source>
</evidence>
<proteinExistence type="inferred from homology"/>
<feature type="compositionally biased region" description="Basic and acidic residues" evidence="4">
    <location>
        <begin position="83"/>
        <end position="108"/>
    </location>
</feature>
<evidence type="ECO:0000256" key="4">
    <source>
        <dbReference type="SAM" id="MobiDB-lite"/>
    </source>
</evidence>
<evidence type="ECO:0000256" key="3">
    <source>
        <dbReference type="PIRNR" id="PIRNR002070"/>
    </source>
</evidence>
<comment type="caution">
    <text evidence="2">Lacks conserved residue(s) required for the propagation of feature annotation.</text>
</comment>
<reference evidence="5 6" key="1">
    <citation type="submission" date="2016-10" db="EMBL/GenBank/DDBJ databases">
        <authorList>
            <person name="de Groot N.N."/>
        </authorList>
    </citation>
    <scope>NUCLEOTIDE SEQUENCE [LARGE SCALE GENOMIC DNA]</scope>
    <source>
        <strain evidence="5 6">AR67</strain>
    </source>
</reference>
<evidence type="ECO:0000256" key="1">
    <source>
        <dbReference type="ARBA" id="ARBA00023125"/>
    </source>
</evidence>
<dbReference type="PIRSF" id="PIRSF002070">
    <property type="entry name" value="SSB"/>
    <property type="match status" value="1"/>
</dbReference>
<dbReference type="PANTHER" id="PTHR10302:SF27">
    <property type="entry name" value="SINGLE-STRANDED DNA-BINDING PROTEIN"/>
    <property type="match status" value="1"/>
</dbReference>
<dbReference type="InterPro" id="IPR011344">
    <property type="entry name" value="ssDNA-bd"/>
</dbReference>
<dbReference type="CDD" id="cd04496">
    <property type="entry name" value="SSB_OBF"/>
    <property type="match status" value="1"/>
</dbReference>
<sequence length="129" mass="14597">MLNKFMVAGRLTADPEIQTKGESRLCKFTIACDRPKRKGEENPETDFFTCTAWNRNADVIVDWFGKGDMVTLVGAVHINRYEKDGQKRSSTEVKVEEIHFNGGKKRENTATTANSYENPYAGTEDDPLF</sequence>
<dbReference type="AlphaFoldDB" id="A0A1I1KZ73"/>
<dbReference type="NCBIfam" id="TIGR00621">
    <property type="entry name" value="ssb"/>
    <property type="match status" value="1"/>
</dbReference>
<protein>
    <recommendedName>
        <fullName evidence="2 3">Single-stranded DNA-binding protein</fullName>
        <shortName evidence="2">SSB</shortName>
    </recommendedName>
</protein>
<feature type="region of interest" description="Disordered" evidence="4">
    <location>
        <begin position="83"/>
        <end position="129"/>
    </location>
</feature>
<accession>A0A1I1KZ73</accession>
<dbReference type="Pfam" id="PF00436">
    <property type="entry name" value="SSB"/>
    <property type="match status" value="1"/>
</dbReference>
<dbReference type="PROSITE" id="PS50935">
    <property type="entry name" value="SSB"/>
    <property type="match status" value="1"/>
</dbReference>
<dbReference type="GO" id="GO:0003697">
    <property type="term" value="F:single-stranded DNA binding"/>
    <property type="evidence" value="ECO:0007669"/>
    <property type="project" value="UniProtKB-UniRule"/>
</dbReference>
<dbReference type="GO" id="GO:0006260">
    <property type="term" value="P:DNA replication"/>
    <property type="evidence" value="ECO:0007669"/>
    <property type="project" value="InterPro"/>
</dbReference>
<dbReference type="PANTHER" id="PTHR10302">
    <property type="entry name" value="SINGLE-STRANDED DNA-BINDING PROTEIN"/>
    <property type="match status" value="1"/>
</dbReference>
<comment type="subunit">
    <text evidence="2">Homotetramer.</text>
</comment>
<dbReference type="HAMAP" id="MF_00984">
    <property type="entry name" value="SSB"/>
    <property type="match status" value="1"/>
</dbReference>
<name>A0A1I1KZ73_RUMAL</name>
<dbReference type="Proteomes" id="UP000182192">
    <property type="component" value="Unassembled WGS sequence"/>
</dbReference>
<dbReference type="Gene3D" id="2.40.50.140">
    <property type="entry name" value="Nucleic acid-binding proteins"/>
    <property type="match status" value="1"/>
</dbReference>
<dbReference type="SUPFAM" id="SSF50249">
    <property type="entry name" value="Nucleic acid-binding proteins"/>
    <property type="match status" value="1"/>
</dbReference>
<dbReference type="InterPro" id="IPR000424">
    <property type="entry name" value="Primosome_PriB/ssb"/>
</dbReference>
<dbReference type="EMBL" id="FOKQ01000017">
    <property type="protein sequence ID" value="SFC66117.1"/>
    <property type="molecule type" value="Genomic_DNA"/>
</dbReference>
<evidence type="ECO:0000313" key="5">
    <source>
        <dbReference type="EMBL" id="SFC66117.1"/>
    </source>
</evidence>
<dbReference type="RefSeq" id="WP_074961679.1">
    <property type="nucleotide sequence ID" value="NZ_FOKQ01000017.1"/>
</dbReference>
<dbReference type="OrthoDB" id="9809878at2"/>
<gene>
    <name evidence="5" type="ORF">SAMN02910406_02133</name>
</gene>